<feature type="transmembrane region" description="Helical" evidence="8">
    <location>
        <begin position="560"/>
        <end position="582"/>
    </location>
</feature>
<evidence type="ECO:0000256" key="6">
    <source>
        <dbReference type="ARBA" id="ARBA00023136"/>
    </source>
</evidence>
<reference evidence="11" key="1">
    <citation type="submission" date="2013-12" db="EMBL/GenBank/DDBJ databases">
        <authorList>
            <person name="Genoscope - CEA"/>
        </authorList>
    </citation>
    <scope>NUCLEOTIDE SEQUENCE</scope>
    <source>
        <strain evidence="11">CBS 1993</strain>
    </source>
</reference>
<dbReference type="PANTHER" id="PTHR12266">
    <property type="entry name" value="NA+/CA2+ K+ INDEPENDENT EXCHANGER"/>
    <property type="match status" value="1"/>
</dbReference>
<protein>
    <recommendedName>
        <fullName evidence="10">Sodium/calcium exchanger membrane region domain-containing protein</fullName>
    </recommendedName>
</protein>
<keyword evidence="3" id="KW-0813">Transport</keyword>
<comment type="similarity">
    <text evidence="2">Belongs to the Ca(2+):cation antiporter (CaCA) (TC 2.A.19) family.</text>
</comment>
<feature type="chain" id="PRO_5004878720" description="Sodium/calcium exchanger membrane region domain-containing protein" evidence="9">
    <location>
        <begin position="21"/>
        <end position="653"/>
    </location>
</feature>
<dbReference type="GO" id="GO:0008324">
    <property type="term" value="F:monoatomic cation transmembrane transporter activity"/>
    <property type="evidence" value="ECO:0007669"/>
    <property type="project" value="TreeGrafter"/>
</dbReference>
<feature type="transmembrane region" description="Helical" evidence="8">
    <location>
        <begin position="230"/>
        <end position="250"/>
    </location>
</feature>
<dbReference type="Proteomes" id="UP000019384">
    <property type="component" value="Unassembled WGS sequence"/>
</dbReference>
<dbReference type="Gene3D" id="1.20.1420.30">
    <property type="entry name" value="NCX, central ion-binding region"/>
    <property type="match status" value="2"/>
</dbReference>
<evidence type="ECO:0000256" key="3">
    <source>
        <dbReference type="ARBA" id="ARBA00022448"/>
    </source>
</evidence>
<keyword evidence="6 8" id="KW-0472">Membrane</keyword>
<dbReference type="Pfam" id="PF01699">
    <property type="entry name" value="Na_Ca_ex"/>
    <property type="match status" value="2"/>
</dbReference>
<proteinExistence type="inferred from homology"/>
<feature type="transmembrane region" description="Helical" evidence="8">
    <location>
        <begin position="454"/>
        <end position="482"/>
    </location>
</feature>
<evidence type="ECO:0000256" key="1">
    <source>
        <dbReference type="ARBA" id="ARBA00004141"/>
    </source>
</evidence>
<dbReference type="InterPro" id="IPR004837">
    <property type="entry name" value="NaCa_Exmemb"/>
</dbReference>
<dbReference type="AlphaFoldDB" id="W6ML96"/>
<reference evidence="11" key="2">
    <citation type="submission" date="2014-02" db="EMBL/GenBank/DDBJ databases">
        <title>Complete DNA sequence of /Kuraishia capsulata/ illustrates novel genomic features among budding yeasts (/Saccharomycotina/).</title>
        <authorList>
            <person name="Morales L."/>
            <person name="Noel B."/>
            <person name="Porcel B."/>
            <person name="Marcet-Houben M."/>
            <person name="Hullo M-F."/>
            <person name="Sacerdot C."/>
            <person name="Tekaia F."/>
            <person name="Leh-Louis V."/>
            <person name="Despons L."/>
            <person name="Khanna V."/>
            <person name="Aury J-M."/>
            <person name="Barbe V."/>
            <person name="Couloux A."/>
            <person name="Labadie K."/>
            <person name="Pelletier E."/>
            <person name="Souciet J-L."/>
            <person name="Boekhout T."/>
            <person name="Gabaldon T."/>
            <person name="Wincker P."/>
            <person name="Dujon B."/>
        </authorList>
    </citation>
    <scope>NUCLEOTIDE SEQUENCE</scope>
    <source>
        <strain evidence="11">CBS 1993</strain>
    </source>
</reference>
<dbReference type="GO" id="GO:0006874">
    <property type="term" value="P:intracellular calcium ion homeostasis"/>
    <property type="evidence" value="ECO:0007669"/>
    <property type="project" value="TreeGrafter"/>
</dbReference>
<dbReference type="STRING" id="1382522.W6ML96"/>
<feature type="compositionally biased region" description="Basic and acidic residues" evidence="7">
    <location>
        <begin position="340"/>
        <end position="349"/>
    </location>
</feature>
<organism evidence="11 12">
    <name type="scientific">Kuraishia capsulata CBS 1993</name>
    <dbReference type="NCBI Taxonomy" id="1382522"/>
    <lineage>
        <taxon>Eukaryota</taxon>
        <taxon>Fungi</taxon>
        <taxon>Dikarya</taxon>
        <taxon>Ascomycota</taxon>
        <taxon>Saccharomycotina</taxon>
        <taxon>Pichiomycetes</taxon>
        <taxon>Pichiales</taxon>
        <taxon>Pichiaceae</taxon>
        <taxon>Kuraishia</taxon>
    </lineage>
</organism>
<dbReference type="RefSeq" id="XP_022457564.1">
    <property type="nucleotide sequence ID" value="XM_022603711.1"/>
</dbReference>
<evidence type="ECO:0000256" key="7">
    <source>
        <dbReference type="SAM" id="MobiDB-lite"/>
    </source>
</evidence>
<keyword evidence="5 8" id="KW-1133">Transmembrane helix</keyword>
<name>W6ML96_9ASCO</name>
<comment type="subcellular location">
    <subcellularLocation>
        <location evidence="1">Membrane</location>
        <topology evidence="1">Multi-pass membrane protein</topology>
    </subcellularLocation>
</comment>
<dbReference type="GeneID" id="34518952"/>
<evidence type="ECO:0000256" key="9">
    <source>
        <dbReference type="SAM" id="SignalP"/>
    </source>
</evidence>
<feature type="region of interest" description="Disordered" evidence="7">
    <location>
        <begin position="339"/>
        <end position="367"/>
    </location>
</feature>
<feature type="transmembrane region" description="Helical" evidence="8">
    <location>
        <begin position="77"/>
        <end position="97"/>
    </location>
</feature>
<evidence type="ECO:0000256" key="5">
    <source>
        <dbReference type="ARBA" id="ARBA00022989"/>
    </source>
</evidence>
<evidence type="ECO:0000256" key="4">
    <source>
        <dbReference type="ARBA" id="ARBA00022692"/>
    </source>
</evidence>
<sequence>MIPRIPVLILLGLAVPYAIAENVAGDQAKKCQLINTFPRQEQCAIVTSACSDVQTGMVKFFTLYYCKLSGWYVRDLVVIPIVLLSLTILFLCLGMTSSNYLCPNLSTISRFFNIPDNLSGLTLLAFGNGSPDILGTYTSFMTGEPSLAIGELVGAAFLITSFIIGLMTLIHPFSVIDDMDDEQASETLPNDTKNQKLVFLRDLSFFIVSILLGVGFLFDGKLTVLECSLLIAFYVAYVLVVVFWNWVVTVRRQDAQIDREIRSVYNEATFDSAHVFEEDDIEWGDESRRRAQPRIPGMLGTRASILEALEFNSVFNNLQRRQSLTTTSGFQEEMSLHTLHSREGEHQSDEDGDADYESRTNPFHENIGETEDDTFAQVLADKLYQKKTPTEFAVMILSAVTIPPKIILQMTVPVIHEFESGGFTEAYGLNLLLVQSFLSPLVISFSAFRDSPNYMIYLVLSLGISLVIASSVYLIFLANNLVDRFDRNSSKVQILLAFCGFASSIAWISIIANELINVLRFISVLWNLSEAIVGLTIFAIGNCVGDLISNITVARMGYPLMALAACFGGPLLNILLGIGANGLITMGVAKSTSLEIELSPTLVISVLSLLLNLVFLLIIIPLNSWKFDRWIGMSIIGFWFFGTFINIVVEIST</sequence>
<dbReference type="EMBL" id="HG793126">
    <property type="protein sequence ID" value="CDK25552.1"/>
    <property type="molecule type" value="Genomic_DNA"/>
</dbReference>
<evidence type="ECO:0000313" key="11">
    <source>
        <dbReference type="EMBL" id="CDK25552.1"/>
    </source>
</evidence>
<dbReference type="HOGENOM" id="CLU_004979_2_1_1"/>
<dbReference type="OrthoDB" id="407410at2759"/>
<feature type="transmembrane region" description="Helical" evidence="8">
    <location>
        <begin position="197"/>
        <end position="218"/>
    </location>
</feature>
<feature type="domain" description="Sodium/calcium exchanger membrane region" evidence="10">
    <location>
        <begin position="84"/>
        <end position="242"/>
    </location>
</feature>
<evidence type="ECO:0000256" key="8">
    <source>
        <dbReference type="SAM" id="Phobius"/>
    </source>
</evidence>
<accession>W6ML96</accession>
<feature type="transmembrane region" description="Helical" evidence="8">
    <location>
        <begin position="152"/>
        <end position="176"/>
    </location>
</feature>
<feature type="transmembrane region" description="Helical" evidence="8">
    <location>
        <begin position="427"/>
        <end position="448"/>
    </location>
</feature>
<keyword evidence="12" id="KW-1185">Reference proteome</keyword>
<feature type="transmembrane region" description="Helical" evidence="8">
    <location>
        <begin position="524"/>
        <end position="548"/>
    </location>
</feature>
<dbReference type="GO" id="GO:0016020">
    <property type="term" value="C:membrane"/>
    <property type="evidence" value="ECO:0007669"/>
    <property type="project" value="UniProtKB-SubCell"/>
</dbReference>
<feature type="domain" description="Sodium/calcium exchanger membrane region" evidence="10">
    <location>
        <begin position="497"/>
        <end position="647"/>
    </location>
</feature>
<feature type="transmembrane region" description="Helical" evidence="8">
    <location>
        <begin position="494"/>
        <end position="512"/>
    </location>
</feature>
<evidence type="ECO:0000256" key="2">
    <source>
        <dbReference type="ARBA" id="ARBA00008170"/>
    </source>
</evidence>
<feature type="transmembrane region" description="Helical" evidence="8">
    <location>
        <begin position="602"/>
        <end position="623"/>
    </location>
</feature>
<dbReference type="PANTHER" id="PTHR12266:SF0">
    <property type="entry name" value="MITOCHONDRIAL SODIUM_CALCIUM EXCHANGER PROTEIN"/>
    <property type="match status" value="1"/>
</dbReference>
<evidence type="ECO:0000313" key="12">
    <source>
        <dbReference type="Proteomes" id="UP000019384"/>
    </source>
</evidence>
<feature type="transmembrane region" description="Helical" evidence="8">
    <location>
        <begin position="630"/>
        <end position="649"/>
    </location>
</feature>
<feature type="signal peptide" evidence="9">
    <location>
        <begin position="1"/>
        <end position="20"/>
    </location>
</feature>
<gene>
    <name evidence="11" type="ORF">KUCA_T00001522001</name>
</gene>
<evidence type="ECO:0000259" key="10">
    <source>
        <dbReference type="Pfam" id="PF01699"/>
    </source>
</evidence>
<keyword evidence="4 8" id="KW-0812">Transmembrane</keyword>
<dbReference type="InterPro" id="IPR044880">
    <property type="entry name" value="NCX_ion-bd_dom_sf"/>
</dbReference>
<keyword evidence="9" id="KW-0732">Signal</keyword>
<dbReference type="InterPro" id="IPR051359">
    <property type="entry name" value="CaCA_antiporter"/>
</dbReference>